<keyword evidence="15" id="KW-1185">Reference proteome</keyword>
<dbReference type="GO" id="GO:0046872">
    <property type="term" value="F:metal ion binding"/>
    <property type="evidence" value="ECO:0007669"/>
    <property type="project" value="UniProtKB-UniRule"/>
</dbReference>
<proteinExistence type="inferred from homology"/>
<evidence type="ECO:0000256" key="3">
    <source>
        <dbReference type="ARBA" id="ARBA00007972"/>
    </source>
</evidence>
<keyword evidence="6 13" id="KW-0999">Mitochondrion inner membrane</keyword>
<comment type="pathway">
    <text evidence="2 13">Energy metabolism; oxidative phosphorylation.</text>
</comment>
<dbReference type="InParanoid" id="A0A1Y1UPR7"/>
<gene>
    <name evidence="14" type="ORF">BD324DRAFT_615684</name>
</gene>
<dbReference type="STRING" id="4999.A0A1Y1UPR7"/>
<evidence type="ECO:0000256" key="2">
    <source>
        <dbReference type="ARBA" id="ARBA00004673"/>
    </source>
</evidence>
<comment type="caution">
    <text evidence="14">The sequence shown here is derived from an EMBL/GenBank/DDBJ whole genome shotgun (WGS) entry which is preliminary data.</text>
</comment>
<evidence type="ECO:0000256" key="6">
    <source>
        <dbReference type="ARBA" id="ARBA00022792"/>
    </source>
</evidence>
<dbReference type="AlphaFoldDB" id="A0A1Y1UPR7"/>
<keyword evidence="10 13" id="KW-0472">Membrane</keyword>
<evidence type="ECO:0000256" key="7">
    <source>
        <dbReference type="ARBA" id="ARBA00022946"/>
    </source>
</evidence>
<evidence type="ECO:0000256" key="1">
    <source>
        <dbReference type="ARBA" id="ARBA00004443"/>
    </source>
</evidence>
<evidence type="ECO:0000256" key="5">
    <source>
        <dbReference type="ARBA" id="ARBA00022723"/>
    </source>
</evidence>
<dbReference type="FunCoup" id="A0A1Y1UPR7">
    <property type="interactions" value="149"/>
</dbReference>
<dbReference type="InterPro" id="IPR036545">
    <property type="entry name" value="Cyt_c_oxidase_su5A/6_sf"/>
</dbReference>
<dbReference type="UniPathway" id="UPA00705"/>
<evidence type="ECO:0000256" key="10">
    <source>
        <dbReference type="ARBA" id="ARBA00023136"/>
    </source>
</evidence>
<comment type="subunit">
    <text evidence="13">Component of the cytochrome c oxidase (complex IV, CIV), a multisubunit enzyme composed of a catalytic core of 3 subunits and several supernumerary subunits.</text>
</comment>
<protein>
    <recommendedName>
        <fullName evidence="11 13">Cytochrome c oxidase subunit 6, mitochondrial</fullName>
    </recommendedName>
    <alternativeName>
        <fullName evidence="12 13">Cytochrome c oxidase polypeptide VI</fullName>
    </alternativeName>
</protein>
<evidence type="ECO:0000256" key="9">
    <source>
        <dbReference type="ARBA" id="ARBA00023128"/>
    </source>
</evidence>
<dbReference type="OrthoDB" id="5778907at2759"/>
<dbReference type="PANTHER" id="PTHR14200">
    <property type="entry name" value="CYTOCHROME C OXIDASE POLYPEPTIDE"/>
    <property type="match status" value="1"/>
</dbReference>
<evidence type="ECO:0000256" key="11">
    <source>
        <dbReference type="ARBA" id="ARBA00070174"/>
    </source>
</evidence>
<dbReference type="GO" id="GO:0005743">
    <property type="term" value="C:mitochondrial inner membrane"/>
    <property type="evidence" value="ECO:0007669"/>
    <property type="project" value="UniProtKB-SubCell"/>
</dbReference>
<dbReference type="EMBL" id="NBSH01000002">
    <property type="protein sequence ID" value="ORX39962.1"/>
    <property type="molecule type" value="Genomic_DNA"/>
</dbReference>
<dbReference type="RefSeq" id="XP_021873747.1">
    <property type="nucleotide sequence ID" value="XM_022014749.1"/>
</dbReference>
<evidence type="ECO:0000256" key="8">
    <source>
        <dbReference type="ARBA" id="ARBA00023004"/>
    </source>
</evidence>
<sequence length="147" mass="16425">MLPSLARVVLRSRAPVVSARHVGPVATRLMTVRFASGSGSHPHETESFEQFNARYAGFFESCNDLFELQRGLNNCFAYDLVPTVEVIQAALKCARKVNDYATAVRILEGLSVKVENKGQYQQYLDELKPLLEELGINSKEDLYGQKS</sequence>
<dbReference type="InterPro" id="IPR003204">
    <property type="entry name" value="Cyt_c_oxidase_su5A/6"/>
</dbReference>
<keyword evidence="4 13" id="KW-0349">Heme</keyword>
<dbReference type="Pfam" id="PF02284">
    <property type="entry name" value="COX5A"/>
    <property type="match status" value="1"/>
</dbReference>
<name>A0A1Y1UPR7_9TREE</name>
<keyword evidence="8 13" id="KW-0408">Iron</keyword>
<comment type="function">
    <text evidence="13">Component of the cytochrome c oxidase, the last enzyme in the mitochondrial electron transport chain which drives oxidative phosphorylation. The respiratory chain contains 3 multisubunit complexes succinate dehydrogenase (complex II, CII), ubiquinol-cytochrome c oxidoreductase (cytochrome b-c1 complex, complex III, CIII) and cytochrome c oxidase (complex IV, CIV), that cooperate to transfer electrons derived from NADH and succinate to molecular oxygen, creating an electrochemical gradient over the inner membrane that drives transmembrane transport and the ATP synthase. Cytochrome c oxidase is the component of the respiratory chain that catalyzes the reduction of oxygen to water. Electrons originating from reduced cytochrome c in the intermembrane space (IMS) are transferred via the dinuclear copper A center (CU(A)) of subunit 2 and heme A of subunit 1 to the active site in subunit 1, a binuclear center (BNC) formed by heme A3 and copper B (CU(B)). The BNC reduces molecular oxygen to 2 water molecules using 4 electrons from cytochrome c in the IMS and 4 protons from the mitochondrial matrix.</text>
</comment>
<dbReference type="PANTHER" id="PTHR14200:SF11">
    <property type="entry name" value="CYTOCHROME C OXIDASE SUBUNIT 5A, MITOCHONDRIAL"/>
    <property type="match status" value="1"/>
</dbReference>
<dbReference type="SUPFAM" id="SSF48479">
    <property type="entry name" value="Cytochrome c oxidase subunit E"/>
    <property type="match status" value="1"/>
</dbReference>
<dbReference type="CDD" id="cd00923">
    <property type="entry name" value="Cyt_c_Oxidase_Va"/>
    <property type="match status" value="1"/>
</dbReference>
<evidence type="ECO:0000313" key="15">
    <source>
        <dbReference type="Proteomes" id="UP000193218"/>
    </source>
</evidence>
<evidence type="ECO:0000256" key="13">
    <source>
        <dbReference type="RuleBase" id="RU368103"/>
    </source>
</evidence>
<dbReference type="FunFam" id="1.25.40.40:FF:000001">
    <property type="entry name" value="Cytochrome c oxidase subunit VI"/>
    <property type="match status" value="1"/>
</dbReference>
<keyword evidence="9 13" id="KW-0496">Mitochondrion</keyword>
<accession>A0A1Y1UPR7</accession>
<reference evidence="14 15" key="1">
    <citation type="submission" date="2017-03" db="EMBL/GenBank/DDBJ databases">
        <title>Widespread Adenine N6-methylation of Active Genes in Fungi.</title>
        <authorList>
            <consortium name="DOE Joint Genome Institute"/>
            <person name="Mondo S.J."/>
            <person name="Dannebaum R.O."/>
            <person name="Kuo R.C."/>
            <person name="Louie K.B."/>
            <person name="Bewick A.J."/>
            <person name="Labutti K."/>
            <person name="Haridas S."/>
            <person name="Kuo A."/>
            <person name="Salamov A."/>
            <person name="Ahrendt S.R."/>
            <person name="Lau R."/>
            <person name="Bowen B.P."/>
            <person name="Lipzen A."/>
            <person name="Sullivan W."/>
            <person name="Andreopoulos W.B."/>
            <person name="Clum A."/>
            <person name="Lindquist E."/>
            <person name="Daum C."/>
            <person name="Northen T.R."/>
            <person name="Ramamoorthy G."/>
            <person name="Schmitz R.J."/>
            <person name="Gryganskyi A."/>
            <person name="Culley D."/>
            <person name="Magnuson J."/>
            <person name="James T.Y."/>
            <person name="O'Malley M.A."/>
            <person name="Stajich J.E."/>
            <person name="Spatafora J.W."/>
            <person name="Visel A."/>
            <person name="Grigoriev I.V."/>
        </authorList>
    </citation>
    <scope>NUCLEOTIDE SEQUENCE [LARGE SCALE GENOMIC DNA]</scope>
    <source>
        <strain evidence="14 15">NRRL Y-17943</strain>
    </source>
</reference>
<dbReference type="GeneID" id="33556557"/>
<organism evidence="14 15">
    <name type="scientific">Kockovaella imperatae</name>
    <dbReference type="NCBI Taxonomy" id="4999"/>
    <lineage>
        <taxon>Eukaryota</taxon>
        <taxon>Fungi</taxon>
        <taxon>Dikarya</taxon>
        <taxon>Basidiomycota</taxon>
        <taxon>Agaricomycotina</taxon>
        <taxon>Tremellomycetes</taxon>
        <taxon>Tremellales</taxon>
        <taxon>Cuniculitremaceae</taxon>
        <taxon>Kockovaella</taxon>
    </lineage>
</organism>
<dbReference type="Gene3D" id="1.25.40.40">
    <property type="entry name" value="Cytochrome c oxidase, subunit Va/VI"/>
    <property type="match status" value="1"/>
</dbReference>
<dbReference type="GO" id="GO:0006123">
    <property type="term" value="P:mitochondrial electron transport, cytochrome c to oxygen"/>
    <property type="evidence" value="ECO:0007669"/>
    <property type="project" value="UniProtKB-UniRule"/>
</dbReference>
<dbReference type="Proteomes" id="UP000193218">
    <property type="component" value="Unassembled WGS sequence"/>
</dbReference>
<keyword evidence="5 13" id="KW-0479">Metal-binding</keyword>
<comment type="similarity">
    <text evidence="3 13">Belongs to the cytochrome c oxidase subunit 5A family.</text>
</comment>
<evidence type="ECO:0000256" key="12">
    <source>
        <dbReference type="ARBA" id="ARBA00082700"/>
    </source>
</evidence>
<evidence type="ECO:0000256" key="4">
    <source>
        <dbReference type="ARBA" id="ARBA00022617"/>
    </source>
</evidence>
<keyword evidence="7 13" id="KW-0809">Transit peptide</keyword>
<dbReference type="GO" id="GO:0045277">
    <property type="term" value="C:respiratory chain complex IV"/>
    <property type="evidence" value="ECO:0007669"/>
    <property type="project" value="UniProtKB-UniRule"/>
</dbReference>
<evidence type="ECO:0000313" key="14">
    <source>
        <dbReference type="EMBL" id="ORX39962.1"/>
    </source>
</evidence>
<comment type="subcellular location">
    <subcellularLocation>
        <location evidence="1 13">Mitochondrion inner membrane</location>
        <topology evidence="1 13">Peripheral membrane protein</topology>
        <orientation evidence="1 13">Matrix side</orientation>
    </subcellularLocation>
</comment>